<evidence type="ECO:0000259" key="3">
    <source>
        <dbReference type="Pfam" id="PF00561"/>
    </source>
</evidence>
<dbReference type="PANTHER" id="PTHR43329">
    <property type="entry name" value="EPOXIDE HYDROLASE"/>
    <property type="match status" value="1"/>
</dbReference>
<evidence type="ECO:0000256" key="2">
    <source>
        <dbReference type="ARBA" id="ARBA00038334"/>
    </source>
</evidence>
<dbReference type="InterPro" id="IPR029058">
    <property type="entry name" value="AB_hydrolase_fold"/>
</dbReference>
<dbReference type="EMBL" id="OB667988">
    <property type="protein sequence ID" value="CAD7234185.1"/>
    <property type="molecule type" value="Genomic_DNA"/>
</dbReference>
<accession>A0A7R8WSD1</accession>
<dbReference type="OrthoDB" id="408373at2759"/>
<sequence length="346" mass="40214">MLQWLASVVWKIIVLTLAVYYSAWMIFISSISWLKYSLQFWGAPVRHKTPEGLNDKRFKHGYAKLQNGIKLHYAEAGDQTKPLMLCLHGFPEFWYSWRYQMQEFSKDFWVVAVDMRGYGDSDKPEGIQNYHMSKLLEDVKLLPTALGRTKIDVLLAHDWGGAIAWTFVATNPEMVGIYIPMNIPHPSAFQEYIKGSWVQFRKSWYIFFFQMPYLPEWAWRLNDFEWLRTCFTNPKTKAPVISEEDLNAYKNTFSKPDIIQVSQCLREISLRNDLCRTASHEMMEAARVIGLQLSNGGSQITGGHNIEYQRICCARARYRQCVIDVVNSPTLLPQQCQMSIPLPTLQ</sequence>
<dbReference type="Pfam" id="PF00561">
    <property type="entry name" value="Abhydrolase_1"/>
    <property type="match status" value="1"/>
</dbReference>
<protein>
    <recommendedName>
        <fullName evidence="3">AB hydrolase-1 domain-containing protein</fullName>
    </recommendedName>
</protein>
<evidence type="ECO:0000313" key="4">
    <source>
        <dbReference type="EMBL" id="CAD7234185.1"/>
    </source>
</evidence>
<feature type="domain" description="AB hydrolase-1" evidence="3">
    <location>
        <begin position="82"/>
        <end position="218"/>
    </location>
</feature>
<dbReference type="SUPFAM" id="SSF53474">
    <property type="entry name" value="alpha/beta-Hydrolases"/>
    <property type="match status" value="1"/>
</dbReference>
<dbReference type="InterPro" id="IPR000639">
    <property type="entry name" value="Epox_hydrolase-like"/>
</dbReference>
<gene>
    <name evidence="4" type="ORF">CTOB1V02_LOCUS12002</name>
</gene>
<dbReference type="InterPro" id="IPR000073">
    <property type="entry name" value="AB_hydrolase_1"/>
</dbReference>
<feature type="non-terminal residue" evidence="4">
    <location>
        <position position="1"/>
    </location>
</feature>
<reference evidence="4" key="1">
    <citation type="submission" date="2020-11" db="EMBL/GenBank/DDBJ databases">
        <authorList>
            <person name="Tran Van P."/>
        </authorList>
    </citation>
    <scope>NUCLEOTIDE SEQUENCE</scope>
</reference>
<keyword evidence="1" id="KW-0378">Hydrolase</keyword>
<evidence type="ECO:0000256" key="1">
    <source>
        <dbReference type="ARBA" id="ARBA00022801"/>
    </source>
</evidence>
<name>A0A7R8WSD1_9CRUS</name>
<organism evidence="4">
    <name type="scientific">Cyprideis torosa</name>
    <dbReference type="NCBI Taxonomy" id="163714"/>
    <lineage>
        <taxon>Eukaryota</taxon>
        <taxon>Metazoa</taxon>
        <taxon>Ecdysozoa</taxon>
        <taxon>Arthropoda</taxon>
        <taxon>Crustacea</taxon>
        <taxon>Oligostraca</taxon>
        <taxon>Ostracoda</taxon>
        <taxon>Podocopa</taxon>
        <taxon>Podocopida</taxon>
        <taxon>Cytherocopina</taxon>
        <taxon>Cytheroidea</taxon>
        <taxon>Cytherideidae</taxon>
        <taxon>Cyprideis</taxon>
    </lineage>
</organism>
<proteinExistence type="inferred from homology"/>
<dbReference type="PRINTS" id="PR00412">
    <property type="entry name" value="EPOXHYDRLASE"/>
</dbReference>
<dbReference type="Gene3D" id="3.40.50.1820">
    <property type="entry name" value="alpha/beta hydrolase"/>
    <property type="match status" value="1"/>
</dbReference>
<dbReference type="AlphaFoldDB" id="A0A7R8WSD1"/>
<comment type="similarity">
    <text evidence="2">Belongs to the AB hydrolase superfamily. Epoxide hydrolase family.</text>
</comment>
<dbReference type="GO" id="GO:0004301">
    <property type="term" value="F:epoxide hydrolase activity"/>
    <property type="evidence" value="ECO:0007669"/>
    <property type="project" value="UniProtKB-ARBA"/>
</dbReference>